<dbReference type="Proteomes" id="UP000077202">
    <property type="component" value="Unassembled WGS sequence"/>
</dbReference>
<dbReference type="EMBL" id="LVLJ01001899">
    <property type="protein sequence ID" value="OAE27482.1"/>
    <property type="molecule type" value="Genomic_DNA"/>
</dbReference>
<feature type="region of interest" description="Disordered" evidence="1">
    <location>
        <begin position="1"/>
        <end position="40"/>
    </location>
</feature>
<accession>A0A176W4L9</accession>
<proteinExistence type="predicted"/>
<name>A0A176W4L9_MARPO</name>
<protein>
    <submittedName>
        <fullName evidence="2">Uncharacterized protein</fullName>
    </submittedName>
</protein>
<evidence type="ECO:0000313" key="3">
    <source>
        <dbReference type="Proteomes" id="UP000077202"/>
    </source>
</evidence>
<evidence type="ECO:0000256" key="1">
    <source>
        <dbReference type="SAM" id="MobiDB-lite"/>
    </source>
</evidence>
<comment type="caution">
    <text evidence="2">The sequence shown here is derived from an EMBL/GenBank/DDBJ whole genome shotgun (WGS) entry which is preliminary data.</text>
</comment>
<reference evidence="2" key="1">
    <citation type="submission" date="2016-03" db="EMBL/GenBank/DDBJ databases">
        <title>Mechanisms controlling the formation of the plant cell surface in tip-growing cells are functionally conserved among land plants.</title>
        <authorList>
            <person name="Honkanen S."/>
            <person name="Jones V.A."/>
            <person name="Morieri G."/>
            <person name="Champion C."/>
            <person name="Hetherington A.J."/>
            <person name="Kelly S."/>
            <person name="Saint-Marcoux D."/>
            <person name="Proust H."/>
            <person name="Prescott H."/>
            <person name="Dolan L."/>
        </authorList>
    </citation>
    <scope>NUCLEOTIDE SEQUENCE [LARGE SCALE GENOMIC DNA]</scope>
    <source>
        <tissue evidence="2">Whole gametophyte</tissue>
    </source>
</reference>
<keyword evidence="3" id="KW-1185">Reference proteome</keyword>
<evidence type="ECO:0000313" key="2">
    <source>
        <dbReference type="EMBL" id="OAE27482.1"/>
    </source>
</evidence>
<feature type="region of interest" description="Disordered" evidence="1">
    <location>
        <begin position="116"/>
        <end position="154"/>
    </location>
</feature>
<dbReference type="AlphaFoldDB" id="A0A176W4L9"/>
<organism evidence="2 3">
    <name type="scientific">Marchantia polymorpha subsp. ruderalis</name>
    <dbReference type="NCBI Taxonomy" id="1480154"/>
    <lineage>
        <taxon>Eukaryota</taxon>
        <taxon>Viridiplantae</taxon>
        <taxon>Streptophyta</taxon>
        <taxon>Embryophyta</taxon>
        <taxon>Marchantiophyta</taxon>
        <taxon>Marchantiopsida</taxon>
        <taxon>Marchantiidae</taxon>
        <taxon>Marchantiales</taxon>
        <taxon>Marchantiaceae</taxon>
        <taxon>Marchantia</taxon>
    </lineage>
</organism>
<sequence>MGEGTDFTPKASRQVQYKMPRSRVSVPALQPPAGCSSSRGIDTEIENLDNRRSPPQQIRQHADENCVLMLAADASQHHDHRHRNGTVLDVRCQMLLRAFSPGGAFASELIDPSIHPSAQRTFPQHDSSSRACATRRRDERHSLLRPGDFSSPQNRDRKLQWLCFDCRPADLRCASCVSACPSDFGTGSRPRRASALDLRIPLESSISVVPRALECSTDPRSEARRPSDRATPAALTLSSRRRWWIMLMLMWQASSALPVTPAKTDTERRLCGRQCSMR</sequence>
<feature type="compositionally biased region" description="Polar residues" evidence="1">
    <location>
        <begin position="116"/>
        <end position="131"/>
    </location>
</feature>
<gene>
    <name evidence="2" type="ORF">AXG93_3911s1650</name>
</gene>